<evidence type="ECO:0000313" key="9">
    <source>
        <dbReference type="EMBL" id="TKA96718.1"/>
    </source>
</evidence>
<dbReference type="PROSITE" id="PS50928">
    <property type="entry name" value="ABC_TM1"/>
    <property type="match status" value="1"/>
</dbReference>
<keyword evidence="4 7" id="KW-0812">Transmembrane</keyword>
<comment type="subcellular location">
    <subcellularLocation>
        <location evidence="1 7">Cell membrane</location>
        <topology evidence="1 7">Multi-pass membrane protein</topology>
    </subcellularLocation>
</comment>
<organism evidence="9 10">
    <name type="scientific">Cereibacter changlensis</name>
    <dbReference type="NCBI Taxonomy" id="402884"/>
    <lineage>
        <taxon>Bacteria</taxon>
        <taxon>Pseudomonadati</taxon>
        <taxon>Pseudomonadota</taxon>
        <taxon>Alphaproteobacteria</taxon>
        <taxon>Rhodobacterales</taxon>
        <taxon>Paracoccaceae</taxon>
        <taxon>Cereibacter</taxon>
    </lineage>
</organism>
<keyword evidence="3" id="KW-1003">Cell membrane</keyword>
<feature type="transmembrane region" description="Helical" evidence="7">
    <location>
        <begin position="275"/>
        <end position="298"/>
    </location>
</feature>
<dbReference type="PANTHER" id="PTHR43163">
    <property type="entry name" value="DIPEPTIDE TRANSPORT SYSTEM PERMEASE PROTEIN DPPB-RELATED"/>
    <property type="match status" value="1"/>
</dbReference>
<name>A0A4U0YY43_9RHOB</name>
<evidence type="ECO:0000259" key="8">
    <source>
        <dbReference type="PROSITE" id="PS50928"/>
    </source>
</evidence>
<comment type="caution">
    <text evidence="9">The sequence shown here is derived from an EMBL/GenBank/DDBJ whole genome shotgun (WGS) entry which is preliminary data.</text>
</comment>
<dbReference type="InterPro" id="IPR000515">
    <property type="entry name" value="MetI-like"/>
</dbReference>
<dbReference type="Proteomes" id="UP000306340">
    <property type="component" value="Unassembled WGS sequence"/>
</dbReference>
<evidence type="ECO:0000256" key="6">
    <source>
        <dbReference type="ARBA" id="ARBA00023136"/>
    </source>
</evidence>
<evidence type="ECO:0000313" key="10">
    <source>
        <dbReference type="Proteomes" id="UP000306340"/>
    </source>
</evidence>
<dbReference type="SUPFAM" id="SSF161098">
    <property type="entry name" value="MetI-like"/>
    <property type="match status" value="1"/>
</dbReference>
<dbReference type="InterPro" id="IPR045621">
    <property type="entry name" value="BPD_transp_1_N"/>
</dbReference>
<dbReference type="PANTHER" id="PTHR43163:SF6">
    <property type="entry name" value="DIPEPTIDE TRANSPORT SYSTEM PERMEASE PROTEIN DPPB-RELATED"/>
    <property type="match status" value="1"/>
</dbReference>
<evidence type="ECO:0000256" key="7">
    <source>
        <dbReference type="RuleBase" id="RU363032"/>
    </source>
</evidence>
<comment type="similarity">
    <text evidence="7">Belongs to the binding-protein-dependent transport system permease family.</text>
</comment>
<dbReference type="Pfam" id="PF00528">
    <property type="entry name" value="BPD_transp_1"/>
    <property type="match status" value="1"/>
</dbReference>
<proteinExistence type="inferred from homology"/>
<gene>
    <name evidence="9" type="ORF">FAZ78_09960</name>
</gene>
<accession>A0A4U0YY43</accession>
<dbReference type="CDD" id="cd06261">
    <property type="entry name" value="TM_PBP2"/>
    <property type="match status" value="1"/>
</dbReference>
<reference evidence="9 10" key="1">
    <citation type="submission" date="2019-04" db="EMBL/GenBank/DDBJ databases">
        <title>Crypto-aerobic microbial life in anoxic (sulfidic) marine sediments.</title>
        <authorList>
            <person name="Bhattacharya S."/>
            <person name="Roy C."/>
            <person name="Mondal N."/>
            <person name="Sarkar J."/>
            <person name="Mandal S."/>
            <person name="Rameez M.J."/>
            <person name="Ghosh W."/>
        </authorList>
    </citation>
    <scope>NUCLEOTIDE SEQUENCE [LARGE SCALE GENOMIC DNA]</scope>
    <source>
        <strain evidence="9 10">SBBC</strain>
    </source>
</reference>
<keyword evidence="6 7" id="KW-0472">Membrane</keyword>
<dbReference type="RefSeq" id="WP_136792396.1">
    <property type="nucleotide sequence ID" value="NZ_SWAU01000078.1"/>
</dbReference>
<dbReference type="GO" id="GO:0005886">
    <property type="term" value="C:plasma membrane"/>
    <property type="evidence" value="ECO:0007669"/>
    <property type="project" value="UniProtKB-SubCell"/>
</dbReference>
<feature type="transmembrane region" description="Helical" evidence="7">
    <location>
        <begin position="133"/>
        <end position="156"/>
    </location>
</feature>
<dbReference type="Gene3D" id="1.10.3720.10">
    <property type="entry name" value="MetI-like"/>
    <property type="match status" value="1"/>
</dbReference>
<feature type="transmembrane region" description="Helical" evidence="7">
    <location>
        <begin position="168"/>
        <end position="188"/>
    </location>
</feature>
<dbReference type="GO" id="GO:0055085">
    <property type="term" value="P:transmembrane transport"/>
    <property type="evidence" value="ECO:0007669"/>
    <property type="project" value="InterPro"/>
</dbReference>
<feature type="transmembrane region" description="Helical" evidence="7">
    <location>
        <begin position="100"/>
        <end position="121"/>
    </location>
</feature>
<dbReference type="Pfam" id="PF19300">
    <property type="entry name" value="BPD_transp_1_N"/>
    <property type="match status" value="1"/>
</dbReference>
<sequence>MARFLLQRLGLALAVALTASVVTFLLLNVAVDPAAALVGETDDPMVIVEMRERLGLDRPIVVRYGEWLGGVLTGNMGDSYVLNRPVLDAIMTAAPVTIKLALSATLVAMLVAIPLGVLAGLRPGGIADRIGLSFAAALQATPNFWLGLLCIIGFAVQLKWVPVSGDDSWRHFILPALILGTDSIPNILRLTRAGVIEAMGADFIRTARAKGFRGFKLLRRHVLRNALLPVVSVLAIQLGNKLGGSVVTEVVFSMNGLGQLALQSVLRADVPTLQMLVMIFAFVFVIMVFVSDLLNAWLDPRIRLQ</sequence>
<evidence type="ECO:0000256" key="1">
    <source>
        <dbReference type="ARBA" id="ARBA00004651"/>
    </source>
</evidence>
<dbReference type="InterPro" id="IPR035906">
    <property type="entry name" value="MetI-like_sf"/>
</dbReference>
<evidence type="ECO:0000256" key="3">
    <source>
        <dbReference type="ARBA" id="ARBA00022475"/>
    </source>
</evidence>
<evidence type="ECO:0000256" key="2">
    <source>
        <dbReference type="ARBA" id="ARBA00022448"/>
    </source>
</evidence>
<keyword evidence="2 7" id="KW-0813">Transport</keyword>
<feature type="domain" description="ABC transmembrane type-1" evidence="8">
    <location>
        <begin position="94"/>
        <end position="295"/>
    </location>
</feature>
<dbReference type="EMBL" id="SWAU01000078">
    <property type="protein sequence ID" value="TKA96718.1"/>
    <property type="molecule type" value="Genomic_DNA"/>
</dbReference>
<evidence type="ECO:0000256" key="4">
    <source>
        <dbReference type="ARBA" id="ARBA00022692"/>
    </source>
</evidence>
<keyword evidence="5 7" id="KW-1133">Transmembrane helix</keyword>
<protein>
    <submittedName>
        <fullName evidence="9">ABC transporter permease</fullName>
    </submittedName>
</protein>
<feature type="transmembrane region" description="Helical" evidence="7">
    <location>
        <begin position="222"/>
        <end position="239"/>
    </location>
</feature>
<dbReference type="AlphaFoldDB" id="A0A4U0YY43"/>
<evidence type="ECO:0000256" key="5">
    <source>
        <dbReference type="ARBA" id="ARBA00022989"/>
    </source>
</evidence>